<dbReference type="Proteomes" id="UP000632125">
    <property type="component" value="Unassembled WGS sequence"/>
</dbReference>
<sequence length="271" mass="31476">MVGEQGGLYSIGAFAKLTGVTERTLRFYDRKGLLAPSSRNEHGHRYYTEKDLMRLQQILTLKYLDFSLEDINAYLQRPEEELQHTLAMQFELLEQKKRQLEQVLVTIGRMRRILEGAGKVDNDLLLLLIHNLQHEERQKRWLSGQMPPSMVEAIFMEKLPEEQRLELERRMTVLLARLKEHYREGRHLNDEEVLACGWELSALLEQLIGPVMSGLSEQELAQMEALGDPATGVDPVLFPNLFAKEEEAFLQQLFEHLGTYRTMMEGKSHEQ</sequence>
<protein>
    <submittedName>
        <fullName evidence="3">MerR family transcriptional regulator</fullName>
    </submittedName>
</protein>
<dbReference type="PRINTS" id="PR00040">
    <property type="entry name" value="HTHMERR"/>
</dbReference>
<dbReference type="Gene3D" id="6.10.250.360">
    <property type="match status" value="1"/>
</dbReference>
<keyword evidence="1" id="KW-0238">DNA-binding</keyword>
<dbReference type="PROSITE" id="PS00552">
    <property type="entry name" value="HTH_MERR_1"/>
    <property type="match status" value="1"/>
</dbReference>
<dbReference type="SUPFAM" id="SSF46955">
    <property type="entry name" value="Putative DNA-binding domain"/>
    <property type="match status" value="1"/>
</dbReference>
<evidence type="ECO:0000256" key="1">
    <source>
        <dbReference type="ARBA" id="ARBA00023125"/>
    </source>
</evidence>
<evidence type="ECO:0000259" key="2">
    <source>
        <dbReference type="PROSITE" id="PS50937"/>
    </source>
</evidence>
<dbReference type="PROSITE" id="PS50937">
    <property type="entry name" value="HTH_MERR_2"/>
    <property type="match status" value="1"/>
</dbReference>
<dbReference type="AlphaFoldDB" id="A0A927H8T3"/>
<dbReference type="InterPro" id="IPR000551">
    <property type="entry name" value="MerR-type_HTH_dom"/>
</dbReference>
<dbReference type="EMBL" id="JACXIY010000025">
    <property type="protein sequence ID" value="MBD2870934.1"/>
    <property type="molecule type" value="Genomic_DNA"/>
</dbReference>
<dbReference type="Gene3D" id="1.10.1660.10">
    <property type="match status" value="1"/>
</dbReference>
<keyword evidence="4" id="KW-1185">Reference proteome</keyword>
<dbReference type="PANTHER" id="PTHR30204:SF96">
    <property type="entry name" value="CHROMOSOME-ANCHORING PROTEIN RACA"/>
    <property type="match status" value="1"/>
</dbReference>
<name>A0A927H8T3_9BACL</name>
<reference evidence="3" key="1">
    <citation type="submission" date="2020-09" db="EMBL/GenBank/DDBJ databases">
        <title>A novel bacterium of genus Paenibacillus, isolated from South China Sea.</title>
        <authorList>
            <person name="Huang H."/>
            <person name="Mo K."/>
            <person name="Hu Y."/>
        </authorList>
    </citation>
    <scope>NUCLEOTIDE SEQUENCE</scope>
    <source>
        <strain evidence="3">IB182493</strain>
    </source>
</reference>
<dbReference type="Pfam" id="PF13411">
    <property type="entry name" value="MerR_1"/>
    <property type="match status" value="1"/>
</dbReference>
<evidence type="ECO:0000313" key="3">
    <source>
        <dbReference type="EMBL" id="MBD2870934.1"/>
    </source>
</evidence>
<dbReference type="GO" id="GO:0003677">
    <property type="term" value="F:DNA binding"/>
    <property type="evidence" value="ECO:0007669"/>
    <property type="project" value="UniProtKB-KW"/>
</dbReference>
<dbReference type="CDD" id="cd01106">
    <property type="entry name" value="HTH_TipAL-Mta"/>
    <property type="match status" value="1"/>
</dbReference>
<accession>A0A927H8T3</accession>
<organism evidence="3 4">
    <name type="scientific">Paenibacillus arenilitoris</name>
    <dbReference type="NCBI Taxonomy" id="2772299"/>
    <lineage>
        <taxon>Bacteria</taxon>
        <taxon>Bacillati</taxon>
        <taxon>Bacillota</taxon>
        <taxon>Bacilli</taxon>
        <taxon>Bacillales</taxon>
        <taxon>Paenibacillaceae</taxon>
        <taxon>Paenibacillus</taxon>
    </lineage>
</organism>
<dbReference type="InterPro" id="IPR047057">
    <property type="entry name" value="MerR_fam"/>
</dbReference>
<proteinExistence type="predicted"/>
<comment type="caution">
    <text evidence="3">The sequence shown here is derived from an EMBL/GenBank/DDBJ whole genome shotgun (WGS) entry which is preliminary data.</text>
</comment>
<dbReference type="RefSeq" id="WP_190864270.1">
    <property type="nucleotide sequence ID" value="NZ_JACXIY010000025.1"/>
</dbReference>
<dbReference type="InterPro" id="IPR009061">
    <property type="entry name" value="DNA-bd_dom_put_sf"/>
</dbReference>
<dbReference type="GO" id="GO:0003700">
    <property type="term" value="F:DNA-binding transcription factor activity"/>
    <property type="evidence" value="ECO:0007669"/>
    <property type="project" value="InterPro"/>
</dbReference>
<feature type="domain" description="HTH merR-type" evidence="2">
    <location>
        <begin position="8"/>
        <end position="77"/>
    </location>
</feature>
<evidence type="ECO:0000313" key="4">
    <source>
        <dbReference type="Proteomes" id="UP000632125"/>
    </source>
</evidence>
<gene>
    <name evidence="3" type="ORF">IDH41_20320</name>
</gene>
<dbReference type="PANTHER" id="PTHR30204">
    <property type="entry name" value="REDOX-CYCLING DRUG-SENSING TRANSCRIPTIONAL ACTIVATOR SOXR"/>
    <property type="match status" value="1"/>
</dbReference>
<dbReference type="SMART" id="SM00422">
    <property type="entry name" value="HTH_MERR"/>
    <property type="match status" value="1"/>
</dbReference>